<organism evidence="3 5">
    <name type="scientific">Perkinsus olseni</name>
    <name type="common">Perkinsus atlanticus</name>
    <dbReference type="NCBI Taxonomy" id="32597"/>
    <lineage>
        <taxon>Eukaryota</taxon>
        <taxon>Sar</taxon>
        <taxon>Alveolata</taxon>
        <taxon>Perkinsozoa</taxon>
        <taxon>Perkinsea</taxon>
        <taxon>Perkinsida</taxon>
        <taxon>Perkinsidae</taxon>
        <taxon>Perkinsus</taxon>
    </lineage>
</organism>
<dbReference type="EMBL" id="JABANM010021653">
    <property type="protein sequence ID" value="KAF4720867.1"/>
    <property type="molecule type" value="Genomic_DNA"/>
</dbReference>
<feature type="region of interest" description="Disordered" evidence="1">
    <location>
        <begin position="115"/>
        <end position="136"/>
    </location>
</feature>
<sequence length="136" mass="14979">LQPDSASTVTQGMNLKPFIIRRQAVQSLMIAGLTSSWSDQEQQLAFDQNARTESVQWATVVCELTAIRERHGSRPIPPSLLTVDESTTESPFYPTATERDLSRAKICLLFAPGEASHGADHMPPSKLSDYPLTSLH</sequence>
<evidence type="ECO:0000313" key="2">
    <source>
        <dbReference type="EMBL" id="KAF4684630.1"/>
    </source>
</evidence>
<dbReference type="EMBL" id="JABANO010040464">
    <property type="protein sequence ID" value="KAF4684630.1"/>
    <property type="molecule type" value="Genomic_DNA"/>
</dbReference>
<name>A0A7J6RK55_PEROL</name>
<evidence type="ECO:0000313" key="5">
    <source>
        <dbReference type="Proteomes" id="UP000574390"/>
    </source>
</evidence>
<evidence type="ECO:0000256" key="1">
    <source>
        <dbReference type="SAM" id="MobiDB-lite"/>
    </source>
</evidence>
<accession>A0A7J6RK55</accession>
<evidence type="ECO:0000313" key="3">
    <source>
        <dbReference type="EMBL" id="KAF4720867.1"/>
    </source>
</evidence>
<keyword evidence="4" id="KW-1185">Reference proteome</keyword>
<evidence type="ECO:0000313" key="4">
    <source>
        <dbReference type="Proteomes" id="UP000553632"/>
    </source>
</evidence>
<reference evidence="4 5" key="1">
    <citation type="submission" date="2020-04" db="EMBL/GenBank/DDBJ databases">
        <title>Perkinsus olseni comparative genomics.</title>
        <authorList>
            <person name="Bogema D.R."/>
        </authorList>
    </citation>
    <scope>NUCLEOTIDE SEQUENCE [LARGE SCALE GENOMIC DNA]</scope>
    <source>
        <strain evidence="3">ATCC PRA-205</strain>
        <strain evidence="2 4">ATCC PRA-207</strain>
    </source>
</reference>
<dbReference type="Proteomes" id="UP000574390">
    <property type="component" value="Unassembled WGS sequence"/>
</dbReference>
<gene>
    <name evidence="3" type="ORF">FOZ62_025481</name>
    <name evidence="2" type="ORF">FOZ63_030250</name>
</gene>
<proteinExistence type="predicted"/>
<feature type="non-terminal residue" evidence="3">
    <location>
        <position position="1"/>
    </location>
</feature>
<dbReference type="Proteomes" id="UP000553632">
    <property type="component" value="Unassembled WGS sequence"/>
</dbReference>
<protein>
    <submittedName>
        <fullName evidence="3">Uncharacterized protein</fullName>
    </submittedName>
</protein>
<dbReference type="AlphaFoldDB" id="A0A7J6RK55"/>
<feature type="region of interest" description="Disordered" evidence="1">
    <location>
        <begin position="73"/>
        <end position="94"/>
    </location>
</feature>
<comment type="caution">
    <text evidence="3">The sequence shown here is derived from an EMBL/GenBank/DDBJ whole genome shotgun (WGS) entry which is preliminary data.</text>
</comment>